<comment type="caution">
    <text evidence="2">The sequence shown here is derived from an EMBL/GenBank/DDBJ whole genome shotgun (WGS) entry which is preliminary data.</text>
</comment>
<proteinExistence type="predicted"/>
<evidence type="ECO:0000313" key="3">
    <source>
        <dbReference type="Proteomes" id="UP000789570"/>
    </source>
</evidence>
<evidence type="ECO:0000256" key="1">
    <source>
        <dbReference type="SAM" id="MobiDB-lite"/>
    </source>
</evidence>
<dbReference type="AlphaFoldDB" id="A0A9N8ZEV1"/>
<gene>
    <name evidence="2" type="ORF">FCALED_LOCUS2889</name>
</gene>
<reference evidence="2" key="1">
    <citation type="submission" date="2021-06" db="EMBL/GenBank/DDBJ databases">
        <authorList>
            <person name="Kallberg Y."/>
            <person name="Tangrot J."/>
            <person name="Rosling A."/>
        </authorList>
    </citation>
    <scope>NUCLEOTIDE SEQUENCE</scope>
    <source>
        <strain evidence="2">UK204</strain>
    </source>
</reference>
<sequence>MKPSKKYYYTRSSKISTTSQISPPKPIKQPIPPITAPVHLITAATRFQVHQVTTAICSQVRLTVLKHPTALQTTTSVHLTSTTTSVRLTA</sequence>
<dbReference type="EMBL" id="CAJVPQ010000473">
    <property type="protein sequence ID" value="CAG8484602.1"/>
    <property type="molecule type" value="Genomic_DNA"/>
</dbReference>
<name>A0A9N8ZEV1_9GLOM</name>
<feature type="region of interest" description="Disordered" evidence="1">
    <location>
        <begin position="1"/>
        <end position="29"/>
    </location>
</feature>
<dbReference type="Proteomes" id="UP000789570">
    <property type="component" value="Unassembled WGS sequence"/>
</dbReference>
<accession>A0A9N8ZEV1</accession>
<protein>
    <submittedName>
        <fullName evidence="2">16103_t:CDS:1</fullName>
    </submittedName>
</protein>
<keyword evidence="3" id="KW-1185">Reference proteome</keyword>
<organism evidence="2 3">
    <name type="scientific">Funneliformis caledonium</name>
    <dbReference type="NCBI Taxonomy" id="1117310"/>
    <lineage>
        <taxon>Eukaryota</taxon>
        <taxon>Fungi</taxon>
        <taxon>Fungi incertae sedis</taxon>
        <taxon>Mucoromycota</taxon>
        <taxon>Glomeromycotina</taxon>
        <taxon>Glomeromycetes</taxon>
        <taxon>Glomerales</taxon>
        <taxon>Glomeraceae</taxon>
        <taxon>Funneliformis</taxon>
    </lineage>
</organism>
<evidence type="ECO:0000313" key="2">
    <source>
        <dbReference type="EMBL" id="CAG8484602.1"/>
    </source>
</evidence>